<dbReference type="AlphaFoldDB" id="A0A6S7K516"/>
<gene>
    <name evidence="1" type="ORF">PACLA_8A024719</name>
</gene>
<proteinExistence type="predicted"/>
<evidence type="ECO:0000313" key="1">
    <source>
        <dbReference type="EMBL" id="CAB4023412.1"/>
    </source>
</evidence>
<evidence type="ECO:0000313" key="2">
    <source>
        <dbReference type="Proteomes" id="UP001152795"/>
    </source>
</evidence>
<comment type="caution">
    <text evidence="1">The sequence shown here is derived from an EMBL/GenBank/DDBJ whole genome shotgun (WGS) entry which is preliminary data.</text>
</comment>
<dbReference type="OrthoDB" id="5988317at2759"/>
<organism evidence="1 2">
    <name type="scientific">Paramuricea clavata</name>
    <name type="common">Red gorgonian</name>
    <name type="synonym">Violescent sea-whip</name>
    <dbReference type="NCBI Taxonomy" id="317549"/>
    <lineage>
        <taxon>Eukaryota</taxon>
        <taxon>Metazoa</taxon>
        <taxon>Cnidaria</taxon>
        <taxon>Anthozoa</taxon>
        <taxon>Octocorallia</taxon>
        <taxon>Malacalcyonacea</taxon>
        <taxon>Plexauridae</taxon>
        <taxon>Paramuricea</taxon>
    </lineage>
</organism>
<name>A0A6S7K516_PARCT</name>
<accession>A0A6S7K516</accession>
<dbReference type="Proteomes" id="UP001152795">
    <property type="component" value="Unassembled WGS sequence"/>
</dbReference>
<dbReference type="EMBL" id="CACRXK020012487">
    <property type="protein sequence ID" value="CAB4023412.1"/>
    <property type="molecule type" value="Genomic_DNA"/>
</dbReference>
<keyword evidence="2" id="KW-1185">Reference proteome</keyword>
<sequence>MQEKKRLRKETALAHKTLAKKKSKLDRLIYRIEEVSEETQIVSGDPQPELLTPPAKKKKTTFLSEKNAKARCGNPTVLSSNDKPGLSAQAMARRRTETFDAASEIHGATPENPLPTSVGLLDTVEKKCSQEVLVKFMSTSKKFKNVFSVIFKTASDNFEQSEANKLRSIAVYYSKGVMGKRKYRSTYRCLSMMRNPNGKSKTTRIKVLSNPLPRLLPYNKLASMLNEIEIGTLYSVRDTLCDDLECGEKVDGCYRKLIEFLPRLALFYLSALPASDIDWFNEPYTFQVAIGGDGAPFGKFDQSCAWLVSFLNIGHKILSSEENFLIFGSNCSETSPAVAKYISMITKEIEEIEKASFNINNMVIKFKFAELPNDMKMLAYLAGELPNSAKYFSTFGNVCNDDVHDVSKTFGPAPTNAWKPWDYKQRLSIANKVRVFKTKLTKKPVTEQTARSKVTAFIAGCKSRQEFDPPIGRLIDRAHADTLHVKNNACQLIHKQMLCEAIGKSALGDNISNFKAVPSSSAFYKFIYVLKHKCQLSRLANKIIHWFNETKAKSSIIGSLGGIPGCFSIILCT</sequence>
<reference evidence="1" key="1">
    <citation type="submission" date="2020-04" db="EMBL/GenBank/DDBJ databases">
        <authorList>
            <person name="Alioto T."/>
            <person name="Alioto T."/>
            <person name="Gomez Garrido J."/>
        </authorList>
    </citation>
    <scope>NUCLEOTIDE SEQUENCE</scope>
    <source>
        <strain evidence="1">A484AB</strain>
    </source>
</reference>
<protein>
    <submittedName>
        <fullName evidence="1">Uncharacterized protein</fullName>
    </submittedName>
</protein>